<feature type="region of interest" description="Disordered" evidence="1">
    <location>
        <begin position="2238"/>
        <end position="2274"/>
    </location>
</feature>
<dbReference type="Proteomes" id="UP000694888">
    <property type="component" value="Unplaced"/>
</dbReference>
<feature type="compositionally biased region" description="Low complexity" evidence="1">
    <location>
        <begin position="372"/>
        <end position="416"/>
    </location>
</feature>
<dbReference type="RefSeq" id="XP_035828652.1">
    <property type="nucleotide sequence ID" value="XM_035972759.1"/>
</dbReference>
<feature type="region of interest" description="Disordered" evidence="1">
    <location>
        <begin position="2697"/>
        <end position="2735"/>
    </location>
</feature>
<feature type="compositionally biased region" description="Polar residues" evidence="1">
    <location>
        <begin position="2838"/>
        <end position="2850"/>
    </location>
</feature>
<dbReference type="SMART" id="SM00353">
    <property type="entry name" value="HLH"/>
    <property type="match status" value="1"/>
</dbReference>
<accession>A0ABM1W1V9</accession>
<dbReference type="PROSITE" id="PS50888">
    <property type="entry name" value="BHLH"/>
    <property type="match status" value="1"/>
</dbReference>
<dbReference type="Pfam" id="PF16059">
    <property type="entry name" value="MGA_dom"/>
    <property type="match status" value="1"/>
</dbReference>
<dbReference type="GeneID" id="101848081"/>
<feature type="compositionally biased region" description="Basic residues" evidence="1">
    <location>
        <begin position="513"/>
        <end position="523"/>
    </location>
</feature>
<feature type="compositionally biased region" description="Basic and acidic residues" evidence="1">
    <location>
        <begin position="654"/>
        <end position="664"/>
    </location>
</feature>
<dbReference type="InterPro" id="IPR032060">
    <property type="entry name" value="MGA_dom"/>
</dbReference>
<feature type="compositionally biased region" description="Basic and acidic residues" evidence="1">
    <location>
        <begin position="135"/>
        <end position="150"/>
    </location>
</feature>
<evidence type="ECO:0000313" key="3">
    <source>
        <dbReference type="Proteomes" id="UP000694888"/>
    </source>
</evidence>
<feature type="compositionally biased region" description="Low complexity" evidence="1">
    <location>
        <begin position="1620"/>
        <end position="1639"/>
    </location>
</feature>
<feature type="compositionally biased region" description="Low complexity" evidence="1">
    <location>
        <begin position="2644"/>
        <end position="2654"/>
    </location>
</feature>
<feature type="compositionally biased region" description="Polar residues" evidence="1">
    <location>
        <begin position="2242"/>
        <end position="2262"/>
    </location>
</feature>
<feature type="region of interest" description="Disordered" evidence="1">
    <location>
        <begin position="1819"/>
        <end position="1851"/>
    </location>
</feature>
<feature type="region of interest" description="Disordered" evidence="1">
    <location>
        <begin position="1759"/>
        <end position="1789"/>
    </location>
</feature>
<feature type="region of interest" description="Disordered" evidence="1">
    <location>
        <begin position="1553"/>
        <end position="1639"/>
    </location>
</feature>
<name>A0ABM1W1V9_APLCA</name>
<feature type="compositionally biased region" description="Polar residues" evidence="1">
    <location>
        <begin position="422"/>
        <end position="434"/>
    </location>
</feature>
<feature type="compositionally biased region" description="Polar residues" evidence="1">
    <location>
        <begin position="2032"/>
        <end position="2067"/>
    </location>
</feature>
<protein>
    <submittedName>
        <fullName evidence="4">Uncharacterized protein LOC101848081</fullName>
    </submittedName>
</protein>
<dbReference type="InterPro" id="IPR011598">
    <property type="entry name" value="bHLH_dom"/>
</dbReference>
<feature type="region of interest" description="Disordered" evidence="1">
    <location>
        <begin position="2295"/>
        <end position="2334"/>
    </location>
</feature>
<feature type="compositionally biased region" description="Low complexity" evidence="1">
    <location>
        <begin position="1823"/>
        <end position="1848"/>
    </location>
</feature>
<feature type="region of interest" description="Disordered" evidence="1">
    <location>
        <begin position="224"/>
        <end position="301"/>
    </location>
</feature>
<dbReference type="InterPro" id="IPR036638">
    <property type="entry name" value="HLH_DNA-bd_sf"/>
</dbReference>
<sequence length="3154" mass="341715">MMARTKKQTLENASERKRQIQEEILRESLALKRDNPSGAQEVSLPKGNTVAVSSSSAAGCGKSKTCSSKAAGGYSVNGDSSSYKYGVRRDHHRYISSQVTLSSMSALARTSRAQSVELPKAVICIPDICKSPPKNMDEDASSRNSRESTPKRYGGASFVAGDGKDIRGSGKSGQDSSSRSKHYSNKNIFEQVQTEMSSKLKESCQKQSDHLRSAVNVSLNALKAASEQGRPDKVKKSRPATVSNSPDTLDNSKCKRPSPKSTPVGRRSPRQHSPGSRKDQQASPGSKLHKDMAADAVSEERPKVNIFTDNIGVDLGKRIRSPRRMSEDMIALPIFSARRWSNLPKDNNSVVPAGKNDSSGDGHDSYLKPVVSDSCFKSPSASPSSSRRSSSSTSPHKTLSPTAGSSGSDGAVVSSVNLRPPQGNQGASQPSQKKGNGEEDKVAEKKSKSYPLRKSKLGGVSQEIEPSEEGMVSLPSSMQKSNCIAEKTVECASDSERTSVQVKGSQSKGEKAKPHKKSKHKSEKHAEMEEVMSSICKEIIKEVVISKPDSDNEIEKMVKTEPADMERNDSSGEIVIVLPVCSREINSGSLALAKESLSNVAKVSQDHMSSAEPLPSEGKANENLTAASAEEKPSSLLCAMLVGGTEVAHTYTQEREKYKPHIPDVSDSEGNSSKGERDEIEEVPVSSGATTAIETPADCVNIKRECDDNQPGCSTSSVSFQQSVLNEEHSDCTAPFLDIKKDVKKESTNNVSGIVKGENGSGRLKSLGKRFLNRQKNLKIDFSSKLGELNESVLQLIDIDTEEEFVHNKWEVKASSDANEDTSAAEATKLYGLIQNLVTKLKDSAFPCNIPIDSDAIDKLVESCPKNALSAVVKFDENSRQDKLQKRLEEEAVKLKSVCSGKKNMEMDVEDGLNDSKQEAPVAVDKNVLNDRTGCEVSGHTDFGASQSSSTRNVFCGDKSFSGDSEGLRKDKNCAMAASSSSLDGSLCELDLDAITSAATSVICASDTGGCGEASRASSDIDCSELSNLGVKVPINDMQTSSLSGLSQDSVLRKSKTCDEFSGGGLRHHAALRRVNSSPQMNSRLAAAAVSAALSMPNLNNSPVKSKLGSKIPIPGASHVSRSSKRTWRTPRVIKDPTPLSVLSDLEATSDSRNIFVCQNLQKYLNTPSHRMIVPLVRKEEMEILDAKAKEEEERLEREMAESLEKGKQDKDEEARKMEEEINADYSKFEPDFDEVDGMLFMSFSSEVELEAHVRVERALDWDKNDTMLRISRAKAFEEAKLQNQDMQGVKLKHLRGQHMRWKKYRRLYSCEVKNLLDAKERGVPCKPIQHSRKTSDITKIKGWKKKQTSDISHFDSKENFIDLLTDYPQEEADQSLSTSFENDYGYPYYTSEGQMDEDLQFLGETTAEGDGTNDISPYMRRCKNFSHQKAHKQLFRELNMDWEDRMIHRKLGGWSLKGNRPKAFSQAAKKRQEKEARLTVDAANLDSVKDPAMDLSLSAALGDWNTDGSSADAAGDSPSGKKKKQIKMIYPLLSERMARNALRTLETGDIFNTRRKKKRRQLTPTTLPALTPIPAPRTPIVPSTSSQDHTPLDDTASTIGSTLAGSDLLSTPSQQPVITSQSKTPLTSSSASTATTPLQLDVKEEMVLEGVDVSAVPLSSPALSETPSSTPGRSCGKLGCRYGCICHLCSATEDSPVQAASPVSKPAARDCDKEYCRLGCICDSIDPEKPIPTQTHCRKASCMLRCVCQDSGVQEGNDDIPYLPSMKRRPKPGERFSNLPQREKTHRSAKNLDAITRKAMMLYETSEIYCEKVERTKKKTETASSSPNSSPLVSPAMSSAPAPSTAPINLPPPVVYTEIDDSDYLQDDSQTNTIFSAVNLLTSQETSVAASQVVVNSAPIVASVSSGAPLVPFSRPIKMALKIPKPTFVVDDVLQSAPVIEPSAHKRKRKSHPLSSEIFTNSTCARVHPYKYHMAVMEKSGRRHSEAPLTRDLNGSQSATSSLLSLAGSGIKISTSAEIGMMKTDVKAGVNSGSGRPQSECSQPVNTNPCQKASDVSSSLPTQTALTPGPVSAANVAVSQNMEQNQAQQSHPMPPQRQFHGWHTSMVCLKARAPAKTQSSGEEDVQEEDEVKLLEFAANCNWEGAKKEILSKVAQCLSRGHYPQPRTMNVCEFVVEILPKAHHPSIIPAELRVKLPGQMFSIRVRITRRDSISKSVKAPSVPVIDLSDNSPLKVTARAHSADSNSHSLSIKTSSNFLSSPSRDGPSSLPSSTPSLGISGLSQLCVDSTLTRQQQQQQLNLSSEGHVHTSPDLHKSSSAPNSRRSSLESFPVDTSIKSCKEEGANLQKGSIKTPKAADSVDLTIQGSTFVKVEGCSSVTSPSTTGSLSSENLVVTSTNKSVPSSKAATTVIPLASSLNVPNNMTPFIGPFSSKNIKYMKFPGNDTVMQVLEIKDKASKNKLIALPMALPNNVGDSNCVQPTVPVMAVPFSQSSQSQMVPILPSQASSQPLFLKIPMSHSGSNNTSQQILVQPMPCSVADGKTTTAGGQAVQLMPKKSTVASHLPDKVDSDSVVSLDLSVSDANSVQRSPEETIMVFDTTKIKALQQAKRAVQKSLAKDQNIVKDTHRAVDADSSLSSCPCDTNSSVGVSTSVTPSLSGPIVCTGVLPLRSKDCEENKEQESCSRSLDQWTGSDLKHDALSDSHLDPSCNSSKSNQENSRTVEDSDAERMLASSSNSSVAASANWDVIVTDAKKRSDVADHDADLSKPANGELEIVMGPESEGARSGGTKRPALDSELVGPRAKRVRRLGGDSNYQLLPVVDEDSNLSACSIPAPTCSAVPSPQLSTSDRPTSVMSSSALSTGSSDDVLVCMLSSDEEIDVGEDHPEAWYYIAENSARKYRETVERALQNDHVSLCSKPNIPHVVLKTSVNTPERVKNRSALERQRRFRLKLLFDELQNLVYLINGRPPDVLGQMSKAGVLSAAKQVILKLDEAEKRSRLEVSKQQHRKAKLEKKLAESIANLRRQNVSEEQIVLLLKNSVRQKTSAPSTPSVASSVQPSSTSCVEGKLENFLDVVNLVSPSSTDEKLSDRAVENVTPVYEDISEAEDSGAVALVEVKAELERGQSYEDISDPEEVQPKYEDISDPEEDKGQGHS</sequence>
<feature type="region of interest" description="Disordered" evidence="1">
    <location>
        <begin position="2632"/>
        <end position="2654"/>
    </location>
</feature>
<gene>
    <name evidence="4" type="primary">LOC101848081</name>
</gene>
<proteinExistence type="predicted"/>
<feature type="compositionally biased region" description="Polar residues" evidence="1">
    <location>
        <begin position="2633"/>
        <end position="2643"/>
    </location>
</feature>
<feature type="compositionally biased region" description="Polar residues" evidence="1">
    <location>
        <begin position="240"/>
        <end position="251"/>
    </location>
</feature>
<feature type="region of interest" description="Disordered" evidence="1">
    <location>
        <begin position="1194"/>
        <end position="1217"/>
    </location>
</feature>
<organism evidence="3 4">
    <name type="scientific">Aplysia californica</name>
    <name type="common">California sea hare</name>
    <dbReference type="NCBI Taxonomy" id="6500"/>
    <lineage>
        <taxon>Eukaryota</taxon>
        <taxon>Metazoa</taxon>
        <taxon>Spiralia</taxon>
        <taxon>Lophotrochozoa</taxon>
        <taxon>Mollusca</taxon>
        <taxon>Gastropoda</taxon>
        <taxon>Heterobranchia</taxon>
        <taxon>Euthyneura</taxon>
        <taxon>Tectipleura</taxon>
        <taxon>Aplysiida</taxon>
        <taxon>Aplysioidea</taxon>
        <taxon>Aplysiidae</taxon>
        <taxon>Aplysia</taxon>
    </lineage>
</organism>
<feature type="region of interest" description="Disordered" evidence="1">
    <location>
        <begin position="3121"/>
        <end position="3154"/>
    </location>
</feature>
<feature type="compositionally biased region" description="Basic and acidic residues" evidence="1">
    <location>
        <begin position="2305"/>
        <end position="2315"/>
    </location>
</feature>
<feature type="domain" description="BHLH" evidence="2">
    <location>
        <begin position="2933"/>
        <end position="2990"/>
    </location>
</feature>
<feature type="compositionally biased region" description="Low complexity" evidence="1">
    <location>
        <begin position="2316"/>
        <end position="2329"/>
    </location>
</feature>
<feature type="region of interest" description="Disordered" evidence="1">
    <location>
        <begin position="2029"/>
        <end position="2070"/>
    </location>
</feature>
<keyword evidence="3" id="KW-1185">Reference proteome</keyword>
<dbReference type="Pfam" id="PF00010">
    <property type="entry name" value="HLH"/>
    <property type="match status" value="1"/>
</dbReference>
<feature type="compositionally biased region" description="Polar residues" evidence="1">
    <location>
        <begin position="2707"/>
        <end position="2718"/>
    </location>
</feature>
<evidence type="ECO:0000256" key="1">
    <source>
        <dbReference type="SAM" id="MobiDB-lite"/>
    </source>
</evidence>
<feature type="region of interest" description="Disordered" evidence="1">
    <location>
        <begin position="342"/>
        <end position="530"/>
    </location>
</feature>
<feature type="compositionally biased region" description="Basic and acidic residues" evidence="1">
    <location>
        <begin position="435"/>
        <end position="447"/>
    </location>
</feature>
<dbReference type="SUPFAM" id="SSF47459">
    <property type="entry name" value="HLH, helix-loop-helix DNA-binding domain"/>
    <property type="match status" value="1"/>
</dbReference>
<feature type="region of interest" description="Disordered" evidence="1">
    <location>
        <begin position="654"/>
        <end position="685"/>
    </location>
</feature>
<feature type="compositionally biased region" description="Basic and acidic residues" evidence="1">
    <location>
        <begin position="288"/>
        <end position="301"/>
    </location>
</feature>
<feature type="region of interest" description="Disordered" evidence="1">
    <location>
        <begin position="133"/>
        <end position="186"/>
    </location>
</feature>
<feature type="compositionally biased region" description="Low complexity" evidence="1">
    <location>
        <begin position="2265"/>
        <end position="2274"/>
    </location>
</feature>
<dbReference type="Gene3D" id="4.10.280.10">
    <property type="entry name" value="Helix-loop-helix DNA-binding domain"/>
    <property type="match status" value="1"/>
</dbReference>
<feature type="region of interest" description="Disordered" evidence="1">
    <location>
        <begin position="28"/>
        <end position="48"/>
    </location>
</feature>
<evidence type="ECO:0000259" key="2">
    <source>
        <dbReference type="PROSITE" id="PS50888"/>
    </source>
</evidence>
<feature type="compositionally biased region" description="Basic and acidic residues" evidence="1">
    <location>
        <begin position="2719"/>
        <end position="2728"/>
    </location>
</feature>
<feature type="compositionally biased region" description="Polar residues" evidence="1">
    <location>
        <begin position="1582"/>
        <end position="1619"/>
    </location>
</feature>
<evidence type="ECO:0000313" key="4">
    <source>
        <dbReference type="RefSeq" id="XP_035828652.1"/>
    </source>
</evidence>
<feature type="region of interest" description="Disordered" evidence="1">
    <location>
        <begin position="2837"/>
        <end position="2859"/>
    </location>
</feature>
<reference evidence="4" key="1">
    <citation type="submission" date="2025-08" db="UniProtKB">
        <authorList>
            <consortium name="RefSeq"/>
        </authorList>
    </citation>
    <scope>IDENTIFICATION</scope>
</reference>
<feature type="region of interest" description="Disordered" evidence="1">
    <location>
        <begin position="1106"/>
        <end position="1128"/>
    </location>
</feature>